<dbReference type="Proteomes" id="UP000717328">
    <property type="component" value="Unassembled WGS sequence"/>
</dbReference>
<evidence type="ECO:0008006" key="3">
    <source>
        <dbReference type="Google" id="ProtNLM"/>
    </source>
</evidence>
<dbReference type="OrthoDB" id="2851338at2759"/>
<comment type="caution">
    <text evidence="1">The sequence shown here is derived from an EMBL/GenBank/DDBJ whole genome shotgun (WGS) entry which is preliminary data.</text>
</comment>
<gene>
    <name evidence="1" type="ORF">H0H81_006640</name>
</gene>
<name>A0A9P7FXE6_9AGAR</name>
<evidence type="ECO:0000313" key="1">
    <source>
        <dbReference type="EMBL" id="KAG5636847.1"/>
    </source>
</evidence>
<protein>
    <recommendedName>
        <fullName evidence="3">EthD domain-containing protein</fullName>
    </recommendedName>
</protein>
<evidence type="ECO:0000313" key="2">
    <source>
        <dbReference type="Proteomes" id="UP000717328"/>
    </source>
</evidence>
<reference evidence="1" key="1">
    <citation type="submission" date="2021-02" db="EMBL/GenBank/DDBJ databases">
        <authorList>
            <person name="Nieuwenhuis M."/>
            <person name="Van De Peppel L.J.J."/>
        </authorList>
    </citation>
    <scope>NUCLEOTIDE SEQUENCE</scope>
    <source>
        <strain evidence="1">D49</strain>
    </source>
</reference>
<accession>A0A9P7FXE6</accession>
<dbReference type="EMBL" id="JABCKI010005886">
    <property type="protein sequence ID" value="KAG5636847.1"/>
    <property type="molecule type" value="Genomic_DNA"/>
</dbReference>
<keyword evidence="2" id="KW-1185">Reference proteome</keyword>
<dbReference type="InterPro" id="IPR011008">
    <property type="entry name" value="Dimeric_a/b-barrel"/>
</dbReference>
<organism evidence="1 2">
    <name type="scientific">Sphagnurus paluster</name>
    <dbReference type="NCBI Taxonomy" id="117069"/>
    <lineage>
        <taxon>Eukaryota</taxon>
        <taxon>Fungi</taxon>
        <taxon>Dikarya</taxon>
        <taxon>Basidiomycota</taxon>
        <taxon>Agaricomycotina</taxon>
        <taxon>Agaricomycetes</taxon>
        <taxon>Agaricomycetidae</taxon>
        <taxon>Agaricales</taxon>
        <taxon>Tricholomatineae</taxon>
        <taxon>Lyophyllaceae</taxon>
        <taxon>Sphagnurus</taxon>
    </lineage>
</organism>
<proteinExistence type="predicted"/>
<reference evidence="1" key="2">
    <citation type="submission" date="2021-10" db="EMBL/GenBank/DDBJ databases">
        <title>Phylogenomics reveals ancestral predisposition of the termite-cultivated fungus Termitomyces towards a domesticated lifestyle.</title>
        <authorList>
            <person name="Auxier B."/>
            <person name="Grum-Grzhimaylo A."/>
            <person name="Cardenas M.E."/>
            <person name="Lodge J.D."/>
            <person name="Laessoe T."/>
            <person name="Pedersen O."/>
            <person name="Smith M.E."/>
            <person name="Kuyper T.W."/>
            <person name="Franco-Molano E.A."/>
            <person name="Baroni T.J."/>
            <person name="Aanen D.K."/>
        </authorList>
    </citation>
    <scope>NUCLEOTIDE SEQUENCE</scope>
    <source>
        <strain evidence="1">D49</strain>
    </source>
</reference>
<dbReference type="AlphaFoldDB" id="A0A9P7FXE6"/>
<dbReference type="SUPFAM" id="SSF54909">
    <property type="entry name" value="Dimeric alpha+beta barrel"/>
    <property type="match status" value="1"/>
</dbReference>
<dbReference type="Gene3D" id="3.30.70.100">
    <property type="match status" value="1"/>
</dbReference>
<sequence>MGHNTGLLFVYAELWYDTEHVPARLALHGFSSATRYKAIDEKSPSWLATYHTTTPEVLEHDSYKSLASAASQNEKSIISRLAVLSRRVYEKLGHPVVAGGSPAPGKFILVFSIEPASPEQDADMQKWYAEEHLGLMSKVPGFIRVQRYTLVSHVELAGNADASSSPPIFKYTAIYEWESPASLETPELKAATATPWATRVMGGAARFEPRVFAVHKEFSK</sequence>